<organism evidence="8 9">
    <name type="scientific">Pseudomonas fluvialis</name>
    <dbReference type="NCBI Taxonomy" id="1793966"/>
    <lineage>
        <taxon>Bacteria</taxon>
        <taxon>Pseudomonadati</taxon>
        <taxon>Pseudomonadota</taxon>
        <taxon>Gammaproteobacteria</taxon>
        <taxon>Pseudomonadales</taxon>
        <taxon>Pseudomonadaceae</taxon>
        <taxon>Pseudomonas</taxon>
    </lineage>
</organism>
<feature type="transmembrane region" description="Helical" evidence="6">
    <location>
        <begin position="37"/>
        <end position="55"/>
    </location>
</feature>
<accession>A0A7X0EW89</accession>
<comment type="caution">
    <text evidence="8">The sequence shown here is derived from an EMBL/GenBank/DDBJ whole genome shotgun (WGS) entry which is preliminary data.</text>
</comment>
<evidence type="ECO:0000256" key="2">
    <source>
        <dbReference type="ARBA" id="ARBA00022475"/>
    </source>
</evidence>
<keyword evidence="9" id="KW-1185">Reference proteome</keyword>
<dbReference type="Proteomes" id="UP000557193">
    <property type="component" value="Unassembled WGS sequence"/>
</dbReference>
<evidence type="ECO:0000259" key="7">
    <source>
        <dbReference type="Pfam" id="PF13396"/>
    </source>
</evidence>
<sequence length="63" mass="6936">MATLFSTLVSLGFIALVLWAILEVVNSSAEVGFKVLWILLLLFLPLIGLIIWALVGPRRVKTV</sequence>
<dbReference type="EMBL" id="JACHLL010000008">
    <property type="protein sequence ID" value="MBB6343386.1"/>
    <property type="molecule type" value="Genomic_DNA"/>
</dbReference>
<dbReference type="Pfam" id="PF13396">
    <property type="entry name" value="PLDc_N"/>
    <property type="match status" value="1"/>
</dbReference>
<evidence type="ECO:0000256" key="1">
    <source>
        <dbReference type="ARBA" id="ARBA00004651"/>
    </source>
</evidence>
<evidence type="ECO:0000256" key="3">
    <source>
        <dbReference type="ARBA" id="ARBA00022692"/>
    </source>
</evidence>
<dbReference type="AlphaFoldDB" id="A0A7X0EW89"/>
<evidence type="ECO:0000256" key="5">
    <source>
        <dbReference type="ARBA" id="ARBA00023136"/>
    </source>
</evidence>
<keyword evidence="5 6" id="KW-0472">Membrane</keyword>
<evidence type="ECO:0000313" key="8">
    <source>
        <dbReference type="EMBL" id="MBB6343386.1"/>
    </source>
</evidence>
<evidence type="ECO:0000256" key="6">
    <source>
        <dbReference type="SAM" id="Phobius"/>
    </source>
</evidence>
<proteinExistence type="predicted"/>
<feature type="domain" description="Cardiolipin synthase N-terminal" evidence="7">
    <location>
        <begin position="15"/>
        <end position="57"/>
    </location>
</feature>
<dbReference type="GO" id="GO:0005886">
    <property type="term" value="C:plasma membrane"/>
    <property type="evidence" value="ECO:0007669"/>
    <property type="project" value="UniProtKB-SubCell"/>
</dbReference>
<comment type="subcellular location">
    <subcellularLocation>
        <location evidence="1">Cell membrane</location>
        <topology evidence="1">Multi-pass membrane protein</topology>
    </subcellularLocation>
</comment>
<reference evidence="8 9" key="1">
    <citation type="submission" date="2020-08" db="EMBL/GenBank/DDBJ databases">
        <title>Functional genomics of gut bacteria from endangered species of beetles.</title>
        <authorList>
            <person name="Carlos-Shanley C."/>
        </authorList>
    </citation>
    <scope>NUCLEOTIDE SEQUENCE [LARGE SCALE GENOMIC DNA]</scope>
    <source>
        <strain evidence="8 9">S00202</strain>
    </source>
</reference>
<dbReference type="RefSeq" id="WP_184685571.1">
    <property type="nucleotide sequence ID" value="NZ_JACHLL010000008.1"/>
</dbReference>
<evidence type="ECO:0000313" key="9">
    <source>
        <dbReference type="Proteomes" id="UP000557193"/>
    </source>
</evidence>
<evidence type="ECO:0000256" key="4">
    <source>
        <dbReference type="ARBA" id="ARBA00022989"/>
    </source>
</evidence>
<protein>
    <recommendedName>
        <fullName evidence="7">Cardiolipin synthase N-terminal domain-containing protein</fullName>
    </recommendedName>
</protein>
<name>A0A7X0EW89_9PSED</name>
<keyword evidence="3 6" id="KW-0812">Transmembrane</keyword>
<keyword evidence="2" id="KW-1003">Cell membrane</keyword>
<gene>
    <name evidence="8" type="ORF">HNP49_003588</name>
</gene>
<keyword evidence="4 6" id="KW-1133">Transmembrane helix</keyword>
<dbReference type="InterPro" id="IPR027379">
    <property type="entry name" value="CLS_N"/>
</dbReference>